<feature type="region of interest" description="Disordered" evidence="1">
    <location>
        <begin position="1"/>
        <end position="116"/>
    </location>
</feature>
<evidence type="ECO:0000313" key="2">
    <source>
        <dbReference type="EMBL" id="KAJ1170970.1"/>
    </source>
</evidence>
<gene>
    <name evidence="2" type="ORF">NDU88_002841</name>
</gene>
<feature type="compositionally biased region" description="Basic and acidic residues" evidence="1">
    <location>
        <begin position="18"/>
        <end position="42"/>
    </location>
</feature>
<comment type="caution">
    <text evidence="2">The sequence shown here is derived from an EMBL/GenBank/DDBJ whole genome shotgun (WGS) entry which is preliminary data.</text>
</comment>
<evidence type="ECO:0000256" key="1">
    <source>
        <dbReference type="SAM" id="MobiDB-lite"/>
    </source>
</evidence>
<proteinExistence type="predicted"/>
<accession>A0AAV7T421</accession>
<evidence type="ECO:0000313" key="3">
    <source>
        <dbReference type="Proteomes" id="UP001066276"/>
    </source>
</evidence>
<keyword evidence="3" id="KW-1185">Reference proteome</keyword>
<dbReference type="Proteomes" id="UP001066276">
    <property type="component" value="Chromosome 4_1"/>
</dbReference>
<protein>
    <submittedName>
        <fullName evidence="2">Uncharacterized protein</fullName>
    </submittedName>
</protein>
<feature type="compositionally biased region" description="Polar residues" evidence="1">
    <location>
        <begin position="271"/>
        <end position="283"/>
    </location>
</feature>
<sequence length="304" mass="32333">MPGIGEKACEYPEDGEDAEKTTDEPEHPESRGDACSRIRDADQNYEEAEQQYKEDVEGEQSASENDKALFRDPAARHVRGGMWLAQVAPGQRPPATQSYGPQGAQEKRASYQSSSGRLLSPCLLTVRAPAAGKHQAPPPGWEADFTPSGVPTRHSDLPLTPRGGPAHSLRARRGTPHVPGPRPQPASRPPGTIPAGPHESAGGHPRGNGPSPVAPPVIAAHLLLRSEPAAPQFSAGRPRPSARPQPLRSPDRPREPRRSPRGPSRAATVSPRLQQSLRSTLSATLPAPARLGIRLKSAPPEPSG</sequence>
<organism evidence="2 3">
    <name type="scientific">Pleurodeles waltl</name>
    <name type="common">Iberian ribbed newt</name>
    <dbReference type="NCBI Taxonomy" id="8319"/>
    <lineage>
        <taxon>Eukaryota</taxon>
        <taxon>Metazoa</taxon>
        <taxon>Chordata</taxon>
        <taxon>Craniata</taxon>
        <taxon>Vertebrata</taxon>
        <taxon>Euteleostomi</taxon>
        <taxon>Amphibia</taxon>
        <taxon>Batrachia</taxon>
        <taxon>Caudata</taxon>
        <taxon>Salamandroidea</taxon>
        <taxon>Salamandridae</taxon>
        <taxon>Pleurodelinae</taxon>
        <taxon>Pleurodeles</taxon>
    </lineage>
</organism>
<feature type="compositionally biased region" description="Basic and acidic residues" evidence="1">
    <location>
        <begin position="64"/>
        <end position="75"/>
    </location>
</feature>
<name>A0AAV7T421_PLEWA</name>
<feature type="region of interest" description="Disordered" evidence="1">
    <location>
        <begin position="129"/>
        <end position="304"/>
    </location>
</feature>
<dbReference type="AlphaFoldDB" id="A0AAV7T421"/>
<reference evidence="2" key="1">
    <citation type="journal article" date="2022" name="bioRxiv">
        <title>Sequencing and chromosome-scale assembly of the giantPleurodeles waltlgenome.</title>
        <authorList>
            <person name="Brown T."/>
            <person name="Elewa A."/>
            <person name="Iarovenko S."/>
            <person name="Subramanian E."/>
            <person name="Araus A.J."/>
            <person name="Petzold A."/>
            <person name="Susuki M."/>
            <person name="Suzuki K.-i.T."/>
            <person name="Hayashi T."/>
            <person name="Toyoda A."/>
            <person name="Oliveira C."/>
            <person name="Osipova E."/>
            <person name="Leigh N.D."/>
            <person name="Simon A."/>
            <person name="Yun M.H."/>
        </authorList>
    </citation>
    <scope>NUCLEOTIDE SEQUENCE</scope>
    <source>
        <strain evidence="2">20211129_DDA</strain>
        <tissue evidence="2">Liver</tissue>
    </source>
</reference>
<dbReference type="EMBL" id="JANPWB010000007">
    <property type="protein sequence ID" value="KAJ1170970.1"/>
    <property type="molecule type" value="Genomic_DNA"/>
</dbReference>
<feature type="compositionally biased region" description="Basic and acidic residues" evidence="1">
    <location>
        <begin position="249"/>
        <end position="258"/>
    </location>
</feature>
<feature type="compositionally biased region" description="Pro residues" evidence="1">
    <location>
        <begin position="178"/>
        <end position="192"/>
    </location>
</feature>